<dbReference type="WBParaSite" id="ECPE_0000536601-mRNA-1">
    <property type="protein sequence ID" value="ECPE_0000536601-mRNA-1"/>
    <property type="gene ID" value="ECPE_0000536601"/>
</dbReference>
<feature type="compositionally biased region" description="Polar residues" evidence="7">
    <location>
        <begin position="309"/>
        <end position="321"/>
    </location>
</feature>
<dbReference type="InterPro" id="IPR001356">
    <property type="entry name" value="HD"/>
</dbReference>
<evidence type="ECO:0000256" key="2">
    <source>
        <dbReference type="ARBA" id="ARBA00023125"/>
    </source>
</evidence>
<evidence type="ECO:0000256" key="5">
    <source>
        <dbReference type="PROSITE-ProRule" id="PRU00108"/>
    </source>
</evidence>
<gene>
    <name evidence="9" type="ORF">ECPE_LOCUS5353</name>
</gene>
<accession>A0A183AEG8</accession>
<dbReference type="InterPro" id="IPR017970">
    <property type="entry name" value="Homeobox_CS"/>
</dbReference>
<organism evidence="11">
    <name type="scientific">Echinostoma caproni</name>
    <dbReference type="NCBI Taxonomy" id="27848"/>
    <lineage>
        <taxon>Eukaryota</taxon>
        <taxon>Metazoa</taxon>
        <taxon>Spiralia</taxon>
        <taxon>Lophotrochozoa</taxon>
        <taxon>Platyhelminthes</taxon>
        <taxon>Trematoda</taxon>
        <taxon>Digenea</taxon>
        <taxon>Plagiorchiida</taxon>
        <taxon>Echinostomata</taxon>
        <taxon>Echinostomatoidea</taxon>
        <taxon>Echinostomatidae</taxon>
        <taxon>Echinostoma</taxon>
    </lineage>
</organism>
<dbReference type="GO" id="GO:0000981">
    <property type="term" value="F:DNA-binding transcription factor activity, RNA polymerase II-specific"/>
    <property type="evidence" value="ECO:0007669"/>
    <property type="project" value="InterPro"/>
</dbReference>
<comment type="subcellular location">
    <subcellularLocation>
        <location evidence="1 5 6">Nucleus</location>
    </subcellularLocation>
</comment>
<keyword evidence="4 5" id="KW-0539">Nucleus</keyword>
<feature type="domain" description="Homeobox" evidence="8">
    <location>
        <begin position="135"/>
        <end position="195"/>
    </location>
</feature>
<keyword evidence="2 5" id="KW-0238">DNA-binding</keyword>
<feature type="region of interest" description="Disordered" evidence="7">
    <location>
        <begin position="309"/>
        <end position="329"/>
    </location>
</feature>
<evidence type="ECO:0000313" key="9">
    <source>
        <dbReference type="EMBL" id="VDP75296.1"/>
    </source>
</evidence>
<feature type="DNA-binding region" description="Homeobox" evidence="5">
    <location>
        <begin position="137"/>
        <end position="196"/>
    </location>
</feature>
<dbReference type="GO" id="GO:0005634">
    <property type="term" value="C:nucleus"/>
    <property type="evidence" value="ECO:0007669"/>
    <property type="project" value="UniProtKB-SubCell"/>
</dbReference>
<reference evidence="9 10" key="2">
    <citation type="submission" date="2018-11" db="EMBL/GenBank/DDBJ databases">
        <authorList>
            <consortium name="Pathogen Informatics"/>
        </authorList>
    </citation>
    <scope>NUCLEOTIDE SEQUENCE [LARGE SCALE GENOMIC DNA]</scope>
    <source>
        <strain evidence="9 10">Egypt</strain>
    </source>
</reference>
<evidence type="ECO:0000256" key="3">
    <source>
        <dbReference type="ARBA" id="ARBA00023155"/>
    </source>
</evidence>
<dbReference type="InterPro" id="IPR050394">
    <property type="entry name" value="Homeobox_NK-like"/>
</dbReference>
<proteinExistence type="predicted"/>
<name>A0A183AEG8_9TREM</name>
<dbReference type="Proteomes" id="UP000272942">
    <property type="component" value="Unassembled WGS sequence"/>
</dbReference>
<evidence type="ECO:0000256" key="1">
    <source>
        <dbReference type="ARBA" id="ARBA00004123"/>
    </source>
</evidence>
<evidence type="ECO:0000256" key="4">
    <source>
        <dbReference type="ARBA" id="ARBA00023242"/>
    </source>
</evidence>
<dbReference type="PANTHER" id="PTHR24340">
    <property type="entry name" value="HOMEOBOX PROTEIN NKX"/>
    <property type="match status" value="1"/>
</dbReference>
<dbReference type="CDD" id="cd00086">
    <property type="entry name" value="homeodomain"/>
    <property type="match status" value="1"/>
</dbReference>
<dbReference type="Gene3D" id="1.10.10.60">
    <property type="entry name" value="Homeodomain-like"/>
    <property type="match status" value="1"/>
</dbReference>
<keyword evidence="3 5" id="KW-0371">Homeobox</keyword>
<evidence type="ECO:0000259" key="8">
    <source>
        <dbReference type="PROSITE" id="PS50071"/>
    </source>
</evidence>
<dbReference type="SUPFAM" id="SSF46689">
    <property type="entry name" value="Homeodomain-like"/>
    <property type="match status" value="1"/>
</dbReference>
<dbReference type="PROSITE" id="PS00027">
    <property type="entry name" value="HOMEOBOX_1"/>
    <property type="match status" value="1"/>
</dbReference>
<dbReference type="InterPro" id="IPR009057">
    <property type="entry name" value="Homeodomain-like_sf"/>
</dbReference>
<reference evidence="11" key="1">
    <citation type="submission" date="2016-06" db="UniProtKB">
        <authorList>
            <consortium name="WormBaseParasite"/>
        </authorList>
    </citation>
    <scope>IDENTIFICATION</scope>
</reference>
<dbReference type="GO" id="GO:0000978">
    <property type="term" value="F:RNA polymerase II cis-regulatory region sequence-specific DNA binding"/>
    <property type="evidence" value="ECO:0007669"/>
    <property type="project" value="TreeGrafter"/>
</dbReference>
<dbReference type="SMART" id="SM00389">
    <property type="entry name" value="HOX"/>
    <property type="match status" value="1"/>
</dbReference>
<evidence type="ECO:0000313" key="10">
    <source>
        <dbReference type="Proteomes" id="UP000272942"/>
    </source>
</evidence>
<dbReference type="OrthoDB" id="1867783at2759"/>
<sequence length="329" mass="37432">MTETQALECRGSRCAFSIDAILHGTEPIQSRYSTFRAQESVRTDLIPKDDLPQQCNSTRYTWVPNWSPTIESTCPHWLPTLESVRNSLQYHTWFHDSIPGCQTNDPSTISTEPNTSVLPRRQTKSICSTISSTPGRNRSARIPFTTEQARVLEEKFTQSHYLSGYEVTKLAKRLQLSETRVKIWFQNRRARERRDLQHLRSNPHRTSDINLHQLSVELRRDSTGVHFPVEHFLRSKDITFDLHQATNLNGRSASDFTSSCVLPANCPEITSASYVRLLNVQLHAQRNQSNAFPPYLPPTTMTRVSNRVNESPLSDGVSNALSIKPETGV</sequence>
<dbReference type="PROSITE" id="PS50071">
    <property type="entry name" value="HOMEOBOX_2"/>
    <property type="match status" value="1"/>
</dbReference>
<evidence type="ECO:0000256" key="7">
    <source>
        <dbReference type="SAM" id="MobiDB-lite"/>
    </source>
</evidence>
<keyword evidence="10" id="KW-1185">Reference proteome</keyword>
<dbReference type="AlphaFoldDB" id="A0A183AEG8"/>
<dbReference type="Pfam" id="PF00046">
    <property type="entry name" value="Homeodomain"/>
    <property type="match status" value="1"/>
</dbReference>
<protein>
    <submittedName>
        <fullName evidence="11">Homeobox domain-containing protein</fullName>
    </submittedName>
</protein>
<evidence type="ECO:0000313" key="11">
    <source>
        <dbReference type="WBParaSite" id="ECPE_0000536601-mRNA-1"/>
    </source>
</evidence>
<evidence type="ECO:0000256" key="6">
    <source>
        <dbReference type="RuleBase" id="RU000682"/>
    </source>
</evidence>
<dbReference type="GO" id="GO:0030154">
    <property type="term" value="P:cell differentiation"/>
    <property type="evidence" value="ECO:0007669"/>
    <property type="project" value="TreeGrafter"/>
</dbReference>
<dbReference type="EMBL" id="UZAN01042204">
    <property type="protein sequence ID" value="VDP75296.1"/>
    <property type="molecule type" value="Genomic_DNA"/>
</dbReference>